<dbReference type="GO" id="GO:0003341">
    <property type="term" value="P:cilium movement"/>
    <property type="evidence" value="ECO:0007669"/>
    <property type="project" value="InterPro"/>
</dbReference>
<name>A0A836KW39_9TRYP</name>
<dbReference type="GO" id="GO:0036158">
    <property type="term" value="P:outer dynein arm assembly"/>
    <property type="evidence" value="ECO:0007669"/>
    <property type="project" value="InterPro"/>
</dbReference>
<evidence type="ECO:0000256" key="1">
    <source>
        <dbReference type="SAM" id="Coils"/>
    </source>
</evidence>
<comment type="caution">
    <text evidence="3">The sequence shown here is derived from an EMBL/GenBank/DDBJ whole genome shotgun (WGS) entry which is preliminary data.</text>
</comment>
<evidence type="ECO:0000313" key="3">
    <source>
        <dbReference type="EMBL" id="KAG5485015.1"/>
    </source>
</evidence>
<feature type="coiled-coil region" evidence="1">
    <location>
        <begin position="307"/>
        <end position="380"/>
    </location>
</feature>
<feature type="compositionally biased region" description="Low complexity" evidence="2">
    <location>
        <begin position="776"/>
        <end position="785"/>
    </location>
</feature>
<feature type="region of interest" description="Disordered" evidence="2">
    <location>
        <begin position="1"/>
        <end position="68"/>
    </location>
</feature>
<dbReference type="GO" id="GO:0035253">
    <property type="term" value="C:ciliary rootlet"/>
    <property type="evidence" value="ECO:0007669"/>
    <property type="project" value="TreeGrafter"/>
</dbReference>
<feature type="region of interest" description="Disordered" evidence="2">
    <location>
        <begin position="386"/>
        <end position="413"/>
    </location>
</feature>
<dbReference type="GeneID" id="92516995"/>
<dbReference type="Proteomes" id="UP000673552">
    <property type="component" value="Unassembled WGS sequence"/>
</dbReference>
<keyword evidence="4" id="KW-1185">Reference proteome</keyword>
<dbReference type="PANTHER" id="PTHR46518">
    <property type="entry name" value="COILED-COIL DOMAIN-CONTAINING PROTEIN 151"/>
    <property type="match status" value="1"/>
</dbReference>
<dbReference type="KEGG" id="lmat:92516995"/>
<dbReference type="InterPro" id="IPR033192">
    <property type="entry name" value="ODAD3"/>
</dbReference>
<gene>
    <name evidence="3" type="ORF">LSCM1_07095</name>
</gene>
<organism evidence="3 4">
    <name type="scientific">Leishmania martiniquensis</name>
    <dbReference type="NCBI Taxonomy" id="1580590"/>
    <lineage>
        <taxon>Eukaryota</taxon>
        <taxon>Discoba</taxon>
        <taxon>Euglenozoa</taxon>
        <taxon>Kinetoplastea</taxon>
        <taxon>Metakinetoplastina</taxon>
        <taxon>Trypanosomatida</taxon>
        <taxon>Trypanosomatidae</taxon>
        <taxon>Leishmaniinae</taxon>
        <taxon>Leishmania</taxon>
    </lineage>
</organism>
<dbReference type="EMBL" id="JAFEUZ010000010">
    <property type="protein sequence ID" value="KAG5485015.1"/>
    <property type="molecule type" value="Genomic_DNA"/>
</dbReference>
<dbReference type="AlphaFoldDB" id="A0A836KW39"/>
<dbReference type="RefSeq" id="XP_067180687.1">
    <property type="nucleotide sequence ID" value="XM_067324483.1"/>
</dbReference>
<keyword evidence="1" id="KW-0175">Coiled coil</keyword>
<dbReference type="PANTHER" id="PTHR46518:SF1">
    <property type="entry name" value="OUTER DYNEIN ARM-DOCKING COMPLEX SUBUNIT 3"/>
    <property type="match status" value="1"/>
</dbReference>
<dbReference type="GO" id="GO:0097542">
    <property type="term" value="C:ciliary tip"/>
    <property type="evidence" value="ECO:0007669"/>
    <property type="project" value="TreeGrafter"/>
</dbReference>
<evidence type="ECO:0000256" key="2">
    <source>
        <dbReference type="SAM" id="MobiDB-lite"/>
    </source>
</evidence>
<accession>A0A836KW39</accession>
<reference evidence="4" key="1">
    <citation type="journal article" date="2021" name="Microbiol. Resour. Announc.">
        <title>LGAAP: Leishmaniinae Genome Assembly and Annotation Pipeline.</title>
        <authorList>
            <person name="Almutairi H."/>
            <person name="Urbaniak M.D."/>
            <person name="Bates M.D."/>
            <person name="Jariyapan N."/>
            <person name="Kwakye-Nuako G."/>
            <person name="Thomaz-Soccol V."/>
            <person name="Al-Salem W.S."/>
            <person name="Dillon R.J."/>
            <person name="Bates P.A."/>
            <person name="Gatherer D."/>
        </authorList>
    </citation>
    <scope>NUCLEOTIDE SEQUENCE [LARGE SCALE GENOMIC DNA]</scope>
</reference>
<reference evidence="4" key="2">
    <citation type="journal article" date="2021" name="Sci. Data">
        <title>Chromosome-scale genome sequencing, assembly and annotation of six genomes from subfamily Leishmaniinae.</title>
        <authorList>
            <person name="Almutairi H."/>
            <person name="Urbaniak M.D."/>
            <person name="Bates M.D."/>
            <person name="Jariyapan N."/>
            <person name="Kwakye-Nuako G."/>
            <person name="Thomaz Soccol V."/>
            <person name="Al-Salem W.S."/>
            <person name="Dillon R.J."/>
            <person name="Bates P.A."/>
            <person name="Gatherer D."/>
        </authorList>
    </citation>
    <scope>NUCLEOTIDE SEQUENCE [LARGE SCALE GENOMIC DNA]</scope>
</reference>
<feature type="compositionally biased region" description="Polar residues" evidence="2">
    <location>
        <begin position="11"/>
        <end position="26"/>
    </location>
</feature>
<feature type="region of interest" description="Disordered" evidence="2">
    <location>
        <begin position="732"/>
        <end position="788"/>
    </location>
</feature>
<feature type="compositionally biased region" description="Low complexity" evidence="2">
    <location>
        <begin position="743"/>
        <end position="763"/>
    </location>
</feature>
<dbReference type="GO" id="GO:0036064">
    <property type="term" value="C:ciliary basal body"/>
    <property type="evidence" value="ECO:0007669"/>
    <property type="project" value="TreeGrafter"/>
</dbReference>
<protein>
    <submittedName>
        <fullName evidence="3">Uncharacterized protein</fullName>
    </submittedName>
</protein>
<dbReference type="OrthoDB" id="267226at2759"/>
<feature type="compositionally biased region" description="Low complexity" evidence="2">
    <location>
        <begin position="46"/>
        <end position="55"/>
    </location>
</feature>
<feature type="compositionally biased region" description="Gly residues" evidence="2">
    <location>
        <begin position="764"/>
        <end position="775"/>
    </location>
</feature>
<proteinExistence type="predicted"/>
<evidence type="ECO:0000313" key="4">
    <source>
        <dbReference type="Proteomes" id="UP000673552"/>
    </source>
</evidence>
<sequence>MRSVSPAAGTGPTSVSQHVESKQSSALLHRQQREGPLLKGGGGGRRPMSSMPPGRNVGGGRRRPVSAATLGNGTSREVAYLCQQLQSALQQQARLEVQCQQQVVQYRRRLRTLCDDNATLRNIIQAGESRRRDLDVATAAGLVARAEGRAHANGAPNGPATVTEAELEVLSQRINLAHQRHNRVLHEVKVNQAALDAEAEAQESLAVQAQMTLDPASLLMGANRPVYLRMRRLEQLMDTALCKQRVVGVILANYRHHLGILRTEAAHYDAQQTLLDKEYAARHQDHLQLLRLYDTARAAYATAVEDLRAVQKNASRMRKAKEKALQQRRQEVDQDLVAVQRQERRTVDLQQHLEEETQLLEAAENTKAQLERQRINSRTALTLLQAASASREGGTGLSDTNDDGGDAGQPLPDTDERVAAYEVAFRDMMRMAKVGTLDALVSAYEEEVKQQCRLRNELKDGREAQATLQQQVQQLRERAQQTKYCVGASTRLATGRTASTAIGTASSPLMERELQTFVREEKESLAAHVSSNEANQSLLVEVAERVNQLAALVGNYRTDVQVPTIRPTPALAKRSSTLPLHVSVLAQKLLALAADTVEAVNLASSPAKDAVHGGRVHRHSGRSSSVAVVSSAQLLIPAHNRRVSLAHEGANGGVGGRGPGGRRGRTAADVAGISSAAARALLYRHGNAPGGALSALPNQRRRRSSAAAGAGFIEGEEDEDDVPLVAVAALPPPGGRVLDFDESSTSTSELHSSSVDASNVGSSACGGGDGAGGDNGSSNHGAAAGRGRRRLLRKQLRHTATAGVAGARQANLQARTRAIEDDQEDPLRREEVKRMSELIRARQKFETAKDAR</sequence>